<keyword evidence="3 11" id="KW-0732">Signal</keyword>
<dbReference type="CDD" id="cd11019">
    <property type="entry name" value="OsENODL1_like"/>
    <property type="match status" value="1"/>
</dbReference>
<dbReference type="Gene3D" id="2.60.40.420">
    <property type="entry name" value="Cupredoxins - blue copper proteins"/>
    <property type="match status" value="1"/>
</dbReference>
<evidence type="ECO:0000256" key="10">
    <source>
        <dbReference type="SAM" id="Phobius"/>
    </source>
</evidence>
<dbReference type="PANTHER" id="PTHR33021">
    <property type="entry name" value="BLUE COPPER PROTEIN"/>
    <property type="match status" value="1"/>
</dbReference>
<dbReference type="AlphaFoldDB" id="A0AAP0F5C2"/>
<organism evidence="13 14">
    <name type="scientific">Stephania cephalantha</name>
    <dbReference type="NCBI Taxonomy" id="152367"/>
    <lineage>
        <taxon>Eukaryota</taxon>
        <taxon>Viridiplantae</taxon>
        <taxon>Streptophyta</taxon>
        <taxon>Embryophyta</taxon>
        <taxon>Tracheophyta</taxon>
        <taxon>Spermatophyta</taxon>
        <taxon>Magnoliopsida</taxon>
        <taxon>Ranunculales</taxon>
        <taxon>Menispermaceae</taxon>
        <taxon>Menispermoideae</taxon>
        <taxon>Cissampelideae</taxon>
        <taxon>Stephania</taxon>
    </lineage>
</organism>
<reference evidence="13 14" key="1">
    <citation type="submission" date="2024-01" db="EMBL/GenBank/DDBJ databases">
        <title>Genome assemblies of Stephania.</title>
        <authorList>
            <person name="Yang L."/>
        </authorList>
    </citation>
    <scope>NUCLEOTIDE SEQUENCE [LARGE SCALE GENOMIC DNA]</scope>
    <source>
        <strain evidence="13">JXDWG</strain>
        <tissue evidence="13">Leaf</tissue>
    </source>
</reference>
<keyword evidence="2" id="KW-0336">GPI-anchor</keyword>
<dbReference type="PANTHER" id="PTHR33021:SF289">
    <property type="entry name" value="EARLY NODULIN-LIKE PROTEIN 5-RELATED"/>
    <property type="match status" value="1"/>
</dbReference>
<evidence type="ECO:0000256" key="11">
    <source>
        <dbReference type="SAM" id="SignalP"/>
    </source>
</evidence>
<proteinExistence type="inferred from homology"/>
<evidence type="ECO:0000256" key="3">
    <source>
        <dbReference type="ARBA" id="ARBA00022729"/>
    </source>
</evidence>
<comment type="subcellular location">
    <subcellularLocation>
        <location evidence="9">Endomembrane system</location>
        <topology evidence="9">Lipid-anchor</topology>
    </subcellularLocation>
    <subcellularLocation>
        <location evidence="1">Membrane</location>
        <topology evidence="1">Lipid-anchor</topology>
        <topology evidence="1">GPI-anchor</topology>
    </subcellularLocation>
</comment>
<dbReference type="GO" id="GO:0098552">
    <property type="term" value="C:side of membrane"/>
    <property type="evidence" value="ECO:0007669"/>
    <property type="project" value="UniProtKB-KW"/>
</dbReference>
<evidence type="ECO:0000259" key="12">
    <source>
        <dbReference type="PROSITE" id="PS51485"/>
    </source>
</evidence>
<dbReference type="FunFam" id="2.60.40.420:FF:000010">
    <property type="entry name" value="Early nodulin-like protein 1"/>
    <property type="match status" value="1"/>
</dbReference>
<evidence type="ECO:0000256" key="5">
    <source>
        <dbReference type="ARBA" id="ARBA00023157"/>
    </source>
</evidence>
<sequence>MAFIKPSPFSPLLTLLLFILSSLLIPAHSVEFAVGDKDGWRIPSSKADDFYNEWASKQRFQVNDTVRFVYKKDSVLVVNDTEYRKCHSVQPIFFSNNGDTEYTLDRPGLFYFISGVSGHCERGQKMIIKVLEPQSEPSPPAGGSGASKAGMIGASLIVSQIVIALLGFFFS</sequence>
<dbReference type="GO" id="GO:0005886">
    <property type="term" value="C:plasma membrane"/>
    <property type="evidence" value="ECO:0007669"/>
    <property type="project" value="TreeGrafter"/>
</dbReference>
<keyword evidence="14" id="KW-1185">Reference proteome</keyword>
<keyword evidence="10" id="KW-1133">Transmembrane helix</keyword>
<dbReference type="GO" id="GO:0012505">
    <property type="term" value="C:endomembrane system"/>
    <property type="evidence" value="ECO:0007669"/>
    <property type="project" value="UniProtKB-SubCell"/>
</dbReference>
<dbReference type="GO" id="GO:0009055">
    <property type="term" value="F:electron transfer activity"/>
    <property type="evidence" value="ECO:0007669"/>
    <property type="project" value="InterPro"/>
</dbReference>
<comment type="caution">
    <text evidence="13">The sequence shown here is derived from an EMBL/GenBank/DDBJ whole genome shotgun (WGS) entry which is preliminary data.</text>
</comment>
<dbReference type="InterPro" id="IPR008972">
    <property type="entry name" value="Cupredoxin"/>
</dbReference>
<evidence type="ECO:0000256" key="1">
    <source>
        <dbReference type="ARBA" id="ARBA00004589"/>
    </source>
</evidence>
<feature type="domain" description="Phytocyanin" evidence="12">
    <location>
        <begin position="30"/>
        <end position="132"/>
    </location>
</feature>
<name>A0AAP0F5C2_9MAGN</name>
<comment type="similarity">
    <text evidence="8">Belongs to the early nodulin-like (ENODL) family.</text>
</comment>
<dbReference type="PROSITE" id="PS51485">
    <property type="entry name" value="PHYTOCYANIN"/>
    <property type="match status" value="1"/>
</dbReference>
<dbReference type="Proteomes" id="UP001419268">
    <property type="component" value="Unassembled WGS sequence"/>
</dbReference>
<feature type="chain" id="PRO_5043047358" description="Phytocyanin domain-containing protein" evidence="11">
    <location>
        <begin position="30"/>
        <end position="171"/>
    </location>
</feature>
<keyword evidence="4 10" id="KW-0472">Membrane</keyword>
<keyword evidence="5" id="KW-1015">Disulfide bond</keyword>
<gene>
    <name evidence="13" type="ORF">Scep_022405</name>
</gene>
<evidence type="ECO:0000313" key="14">
    <source>
        <dbReference type="Proteomes" id="UP001419268"/>
    </source>
</evidence>
<protein>
    <recommendedName>
        <fullName evidence="12">Phytocyanin domain-containing protein</fullName>
    </recommendedName>
</protein>
<keyword evidence="10" id="KW-0812">Transmembrane</keyword>
<evidence type="ECO:0000256" key="9">
    <source>
        <dbReference type="ARBA" id="ARBA00037868"/>
    </source>
</evidence>
<dbReference type="EMBL" id="JBBNAG010000009">
    <property type="protein sequence ID" value="KAK9105561.1"/>
    <property type="molecule type" value="Genomic_DNA"/>
</dbReference>
<dbReference type="InterPro" id="IPR003245">
    <property type="entry name" value="Phytocyanin_dom"/>
</dbReference>
<evidence type="ECO:0000256" key="6">
    <source>
        <dbReference type="ARBA" id="ARBA00023180"/>
    </source>
</evidence>
<dbReference type="Pfam" id="PF02298">
    <property type="entry name" value="Cu_bind_like"/>
    <property type="match status" value="1"/>
</dbReference>
<feature type="signal peptide" evidence="11">
    <location>
        <begin position="1"/>
        <end position="29"/>
    </location>
</feature>
<keyword evidence="7" id="KW-0449">Lipoprotein</keyword>
<evidence type="ECO:0000256" key="4">
    <source>
        <dbReference type="ARBA" id="ARBA00023136"/>
    </source>
</evidence>
<evidence type="ECO:0000256" key="8">
    <source>
        <dbReference type="ARBA" id="ARBA00035011"/>
    </source>
</evidence>
<dbReference type="InterPro" id="IPR041846">
    <property type="entry name" value="ENL_dom"/>
</dbReference>
<evidence type="ECO:0000256" key="7">
    <source>
        <dbReference type="ARBA" id="ARBA00023288"/>
    </source>
</evidence>
<accession>A0AAP0F5C2</accession>
<keyword evidence="6" id="KW-0325">Glycoprotein</keyword>
<evidence type="ECO:0000256" key="2">
    <source>
        <dbReference type="ARBA" id="ARBA00022622"/>
    </source>
</evidence>
<dbReference type="SUPFAM" id="SSF49503">
    <property type="entry name" value="Cupredoxins"/>
    <property type="match status" value="1"/>
</dbReference>
<evidence type="ECO:0000313" key="13">
    <source>
        <dbReference type="EMBL" id="KAK9105561.1"/>
    </source>
</evidence>
<dbReference type="InterPro" id="IPR039391">
    <property type="entry name" value="Phytocyanin-like"/>
</dbReference>
<feature type="transmembrane region" description="Helical" evidence="10">
    <location>
        <begin position="149"/>
        <end position="170"/>
    </location>
</feature>